<comment type="caution">
    <text evidence="8">The sequence shown here is derived from an EMBL/GenBank/DDBJ whole genome shotgun (WGS) entry which is preliminary data.</text>
</comment>
<dbReference type="RefSeq" id="WP_345617830.1">
    <property type="nucleotide sequence ID" value="NZ_BAABIG010000013.1"/>
</dbReference>
<evidence type="ECO:0000256" key="4">
    <source>
        <dbReference type="PROSITE-ProRule" id="PRU10007"/>
    </source>
</evidence>
<feature type="active site" evidence="4">
    <location>
        <position position="240"/>
    </location>
</feature>
<dbReference type="Gene3D" id="3.40.605.10">
    <property type="entry name" value="Aldehyde Dehydrogenase, Chain A, domain 1"/>
    <property type="match status" value="1"/>
</dbReference>
<protein>
    <recommendedName>
        <fullName evidence="3">Aldehyde dehydrogenase</fullName>
    </recommendedName>
</protein>
<evidence type="ECO:0000313" key="9">
    <source>
        <dbReference type="Proteomes" id="UP001501265"/>
    </source>
</evidence>
<reference evidence="9" key="1">
    <citation type="journal article" date="2019" name="Int. J. Syst. Evol. Microbiol.">
        <title>The Global Catalogue of Microorganisms (GCM) 10K type strain sequencing project: providing services to taxonomists for standard genome sequencing and annotation.</title>
        <authorList>
            <consortium name="The Broad Institute Genomics Platform"/>
            <consortium name="The Broad Institute Genome Sequencing Center for Infectious Disease"/>
            <person name="Wu L."/>
            <person name="Ma J."/>
        </authorList>
    </citation>
    <scope>NUCLEOTIDE SEQUENCE [LARGE SCALE GENOMIC DNA]</scope>
    <source>
        <strain evidence="9">JCM 18081</strain>
    </source>
</reference>
<dbReference type="SUPFAM" id="SSF53720">
    <property type="entry name" value="ALDH-like"/>
    <property type="match status" value="1"/>
</dbReference>
<sequence>MTHTTEGPGTFTSRDPATGTPLTEHPAHGPREVGEAVARAREAGARWAALPASGRRTRLLRWKRELAERLDAVAATVAAETGKPRQDAELEVLLALGHLDWAARRAGRVLRRRRVRTGLVAAHQTATLVHRPLGVVGVLGPWNYPVYTPMGSVGYALAAGNAVVFKPSEYTPGTGVLLAELFDAAVPEYAGLLGVVTGPGSTGEALARSGVDKVAFTGSPGTARKVMAVCAETLTPFLAECGGKDAVIVTADADLDAAADAIVWGAMANAGQTCAGVERVYAVREVHEELCRRIVARAGALRPGSGADASYGPMTMPGQKDVVERHVRDALAKGARAALGGEEGSPGPFVAPVVLVDVPEESAAMSEETFGPVVAVNAVPDAAEAVRRANASRYALGAAVFCGGGRAGAALAARLRAGAVSVNAVLGFATVPALPFGGSGDSGFGRIHGEEGLRAFTAPQSVTVRRFAAPVDLTSFGTPAAAKARAASLVRALHRRR</sequence>
<proteinExistence type="inferred from homology"/>
<evidence type="ECO:0000259" key="7">
    <source>
        <dbReference type="Pfam" id="PF00171"/>
    </source>
</evidence>
<dbReference type="InterPro" id="IPR050740">
    <property type="entry name" value="Aldehyde_DH_Superfamily"/>
</dbReference>
<dbReference type="PIRSF" id="PIRSF036492">
    <property type="entry name" value="ALDH"/>
    <property type="match status" value="1"/>
</dbReference>
<dbReference type="PANTHER" id="PTHR43353">
    <property type="entry name" value="SUCCINATE-SEMIALDEHYDE DEHYDROGENASE, MITOCHONDRIAL"/>
    <property type="match status" value="1"/>
</dbReference>
<dbReference type="InterPro" id="IPR029510">
    <property type="entry name" value="Ald_DH_CS_GLU"/>
</dbReference>
<feature type="compositionally biased region" description="Basic and acidic residues" evidence="6">
    <location>
        <begin position="25"/>
        <end position="34"/>
    </location>
</feature>
<dbReference type="Gene3D" id="3.40.309.10">
    <property type="entry name" value="Aldehyde Dehydrogenase, Chain A, domain 2"/>
    <property type="match status" value="1"/>
</dbReference>
<dbReference type="InterPro" id="IPR016161">
    <property type="entry name" value="Ald_DH/histidinol_DH"/>
</dbReference>
<feature type="region of interest" description="Disordered" evidence="6">
    <location>
        <begin position="1"/>
        <end position="34"/>
    </location>
</feature>
<name>A0ABP9B2R2_9ACTN</name>
<dbReference type="Pfam" id="PF00171">
    <property type="entry name" value="Aldedh"/>
    <property type="match status" value="1"/>
</dbReference>
<evidence type="ECO:0000256" key="6">
    <source>
        <dbReference type="SAM" id="MobiDB-lite"/>
    </source>
</evidence>
<keyword evidence="2 3" id="KW-0560">Oxidoreductase</keyword>
<evidence type="ECO:0000256" key="3">
    <source>
        <dbReference type="PIRNR" id="PIRNR036492"/>
    </source>
</evidence>
<dbReference type="InterPro" id="IPR012394">
    <property type="entry name" value="Aldehyde_DH_NAD(P)"/>
</dbReference>
<evidence type="ECO:0000256" key="2">
    <source>
        <dbReference type="ARBA" id="ARBA00023002"/>
    </source>
</evidence>
<accession>A0ABP9B2R2</accession>
<gene>
    <name evidence="8" type="ORF">GCM10023220_11770</name>
</gene>
<dbReference type="PANTHER" id="PTHR43353:SF5">
    <property type="entry name" value="SUCCINATE-SEMIALDEHYDE DEHYDROGENASE, MITOCHONDRIAL"/>
    <property type="match status" value="1"/>
</dbReference>
<dbReference type="InterPro" id="IPR016162">
    <property type="entry name" value="Ald_DH_N"/>
</dbReference>
<dbReference type="CDD" id="cd07099">
    <property type="entry name" value="ALDH_DDALDH"/>
    <property type="match status" value="1"/>
</dbReference>
<dbReference type="PROSITE" id="PS00687">
    <property type="entry name" value="ALDEHYDE_DEHYDR_GLU"/>
    <property type="match status" value="1"/>
</dbReference>
<dbReference type="InterPro" id="IPR015590">
    <property type="entry name" value="Aldehyde_DH_dom"/>
</dbReference>
<evidence type="ECO:0000256" key="5">
    <source>
        <dbReference type="RuleBase" id="RU003345"/>
    </source>
</evidence>
<dbReference type="Proteomes" id="UP001501265">
    <property type="component" value="Unassembled WGS sequence"/>
</dbReference>
<feature type="compositionally biased region" description="Polar residues" evidence="6">
    <location>
        <begin position="1"/>
        <end position="15"/>
    </location>
</feature>
<evidence type="ECO:0000313" key="8">
    <source>
        <dbReference type="EMBL" id="GAA4788832.1"/>
    </source>
</evidence>
<dbReference type="EMBL" id="BAABIG010000013">
    <property type="protein sequence ID" value="GAA4788832.1"/>
    <property type="molecule type" value="Genomic_DNA"/>
</dbReference>
<keyword evidence="9" id="KW-1185">Reference proteome</keyword>
<feature type="domain" description="Aldehyde dehydrogenase" evidence="7">
    <location>
        <begin position="9"/>
        <end position="462"/>
    </location>
</feature>
<evidence type="ECO:0000256" key="1">
    <source>
        <dbReference type="ARBA" id="ARBA00009986"/>
    </source>
</evidence>
<organism evidence="8 9">
    <name type="scientific">Streptomyces ziwulingensis</name>
    <dbReference type="NCBI Taxonomy" id="1045501"/>
    <lineage>
        <taxon>Bacteria</taxon>
        <taxon>Bacillati</taxon>
        <taxon>Actinomycetota</taxon>
        <taxon>Actinomycetes</taxon>
        <taxon>Kitasatosporales</taxon>
        <taxon>Streptomycetaceae</taxon>
        <taxon>Streptomyces</taxon>
    </lineage>
</organism>
<comment type="similarity">
    <text evidence="1 3 5">Belongs to the aldehyde dehydrogenase family.</text>
</comment>
<dbReference type="InterPro" id="IPR016163">
    <property type="entry name" value="Ald_DH_C"/>
</dbReference>